<gene>
    <name evidence="2" type="ORF">EGW08_020402</name>
</gene>
<evidence type="ECO:0000313" key="3">
    <source>
        <dbReference type="Proteomes" id="UP000271974"/>
    </source>
</evidence>
<evidence type="ECO:0000313" key="2">
    <source>
        <dbReference type="EMBL" id="RUS71839.1"/>
    </source>
</evidence>
<feature type="region of interest" description="Disordered" evidence="1">
    <location>
        <begin position="79"/>
        <end position="167"/>
    </location>
</feature>
<dbReference type="Proteomes" id="UP000271974">
    <property type="component" value="Unassembled WGS sequence"/>
</dbReference>
<dbReference type="AlphaFoldDB" id="A0A3S1B0G1"/>
<feature type="compositionally biased region" description="Acidic residues" evidence="1">
    <location>
        <begin position="262"/>
        <end position="302"/>
    </location>
</feature>
<proteinExistence type="predicted"/>
<dbReference type="EMBL" id="RQTK01001152">
    <property type="protein sequence ID" value="RUS71839.1"/>
    <property type="molecule type" value="Genomic_DNA"/>
</dbReference>
<accession>A0A3S1B0G1</accession>
<comment type="caution">
    <text evidence="2">The sequence shown here is derived from an EMBL/GenBank/DDBJ whole genome shotgun (WGS) entry which is preliminary data.</text>
</comment>
<name>A0A3S1B0G1_ELYCH</name>
<organism evidence="2 3">
    <name type="scientific">Elysia chlorotica</name>
    <name type="common">Eastern emerald elysia</name>
    <name type="synonym">Sea slug</name>
    <dbReference type="NCBI Taxonomy" id="188477"/>
    <lineage>
        <taxon>Eukaryota</taxon>
        <taxon>Metazoa</taxon>
        <taxon>Spiralia</taxon>
        <taxon>Lophotrochozoa</taxon>
        <taxon>Mollusca</taxon>
        <taxon>Gastropoda</taxon>
        <taxon>Heterobranchia</taxon>
        <taxon>Euthyneura</taxon>
        <taxon>Panpulmonata</taxon>
        <taxon>Sacoglossa</taxon>
        <taxon>Placobranchoidea</taxon>
        <taxon>Plakobranchidae</taxon>
        <taxon>Elysia</taxon>
    </lineage>
</organism>
<keyword evidence="3" id="KW-1185">Reference proteome</keyword>
<protein>
    <submittedName>
        <fullName evidence="2">Uncharacterized protein</fullName>
    </submittedName>
</protein>
<reference evidence="2 3" key="1">
    <citation type="submission" date="2019-01" db="EMBL/GenBank/DDBJ databases">
        <title>A draft genome assembly of the solar-powered sea slug Elysia chlorotica.</title>
        <authorList>
            <person name="Cai H."/>
            <person name="Li Q."/>
            <person name="Fang X."/>
            <person name="Li J."/>
            <person name="Curtis N.E."/>
            <person name="Altenburger A."/>
            <person name="Shibata T."/>
            <person name="Feng M."/>
            <person name="Maeda T."/>
            <person name="Schwartz J.A."/>
            <person name="Shigenobu S."/>
            <person name="Lundholm N."/>
            <person name="Nishiyama T."/>
            <person name="Yang H."/>
            <person name="Hasebe M."/>
            <person name="Li S."/>
            <person name="Pierce S.K."/>
            <person name="Wang J."/>
        </authorList>
    </citation>
    <scope>NUCLEOTIDE SEQUENCE [LARGE SCALE GENOMIC DNA]</scope>
    <source>
        <strain evidence="2">EC2010</strain>
        <tissue evidence="2">Whole organism of an adult</tissue>
    </source>
</reference>
<feature type="region of interest" description="Disordered" evidence="1">
    <location>
        <begin position="194"/>
        <end position="316"/>
    </location>
</feature>
<feature type="compositionally biased region" description="Basic and acidic residues" evidence="1">
    <location>
        <begin position="129"/>
        <end position="138"/>
    </location>
</feature>
<feature type="compositionally biased region" description="Acidic residues" evidence="1">
    <location>
        <begin position="243"/>
        <end position="254"/>
    </location>
</feature>
<evidence type="ECO:0000256" key="1">
    <source>
        <dbReference type="SAM" id="MobiDB-lite"/>
    </source>
</evidence>
<sequence>MRCVLKGFLFHPQGYEIVRDAAGNVVHSQEGAAKGRSPHDFDDGNEADVEDLGELRRKKRAGRNLNSVRFGSVAPTISRVGGDDRCEQSRSVAGAEVGDRAAGEPSHGVVEDEARAHKVKATPGEEFSADARGEDRASRACRSSLAGRAADKPLGSEPGSSPGVEAGVVPVTHIDSIHSRSYSLGEAILSQHASLPSPADTVPGPGSSANENAAASCGREIGDTVSVGDPGNLHNVHNHHHDDDDDEDNDDDIEDYMKISAVDDDSNDNYDDDDDDDDDGAEEDNNDDHDNDGDNDDDDEEKEQSAGPVRSHQRIIDKERIKSWLESQTTVVPED</sequence>
<dbReference type="OrthoDB" id="10650086at2759"/>